<reference evidence="2 3" key="1">
    <citation type="submission" date="2019-10" db="EMBL/GenBank/DDBJ databases">
        <authorList>
            <person name="Palmer J.M."/>
        </authorList>
    </citation>
    <scope>NUCLEOTIDE SEQUENCE [LARGE SCALE GENOMIC DNA]</scope>
    <source>
        <strain evidence="2 3">TWF730</strain>
    </source>
</reference>
<sequence>MHSMERAPRLTEIKSEPRFILKKGYAGLKVPDYPEYDVNTADLKVIVYEKWFELEDASGIPSSFRRIMRNNSLSVLFDPITKPELPKVTYLLHHEKFPIFIANADTIETATIGGAKFQLENITGTPISAGRIKRFEIVPSSNGQLSPKVFDLVVECAYTGNYKSGPYVDDGKVNRENDALDKKVAAAALFMGEATLLEVAIQKLRIRMEQAASEKDKEDVKGYSMQNLIQSLKDADEMIESSKDTESEDISKYAGDKGEGDMGRLVTAEFTDNAAEEVAQEPSQDDLMKAIDPQGHQRGRRRFHRRRGKGSGIKQGGGNIENGAEENDVKAAAGTEKSGEQIVGERGGRTAGKRRGARGRGGRGGRGYGKGEDDQPAPGTNQPA</sequence>
<dbReference type="EMBL" id="JAVHNS010000001">
    <property type="protein sequence ID" value="KAK6362589.1"/>
    <property type="molecule type" value="Genomic_DNA"/>
</dbReference>
<name>A0AAV9VKC7_9PEZI</name>
<dbReference type="AlphaFoldDB" id="A0AAV9VKC7"/>
<comment type="caution">
    <text evidence="2">The sequence shown here is derived from an EMBL/GenBank/DDBJ whole genome shotgun (WGS) entry which is preliminary data.</text>
</comment>
<keyword evidence="3" id="KW-1185">Reference proteome</keyword>
<evidence type="ECO:0000256" key="1">
    <source>
        <dbReference type="SAM" id="MobiDB-lite"/>
    </source>
</evidence>
<organism evidence="2 3">
    <name type="scientific">Orbilia blumenaviensis</name>
    <dbReference type="NCBI Taxonomy" id="1796055"/>
    <lineage>
        <taxon>Eukaryota</taxon>
        <taxon>Fungi</taxon>
        <taxon>Dikarya</taxon>
        <taxon>Ascomycota</taxon>
        <taxon>Pezizomycotina</taxon>
        <taxon>Orbiliomycetes</taxon>
        <taxon>Orbiliales</taxon>
        <taxon>Orbiliaceae</taxon>
        <taxon>Orbilia</taxon>
    </lineage>
</organism>
<feature type="compositionally biased region" description="Basic residues" evidence="1">
    <location>
        <begin position="351"/>
        <end position="363"/>
    </location>
</feature>
<feature type="region of interest" description="Disordered" evidence="1">
    <location>
        <begin position="277"/>
        <end position="384"/>
    </location>
</feature>
<feature type="compositionally biased region" description="Gly residues" evidence="1">
    <location>
        <begin position="310"/>
        <end position="320"/>
    </location>
</feature>
<proteinExistence type="predicted"/>
<gene>
    <name evidence="2" type="ORF">TWF730_000046</name>
</gene>
<dbReference type="Proteomes" id="UP001373714">
    <property type="component" value="Unassembled WGS sequence"/>
</dbReference>
<evidence type="ECO:0000313" key="2">
    <source>
        <dbReference type="EMBL" id="KAK6362589.1"/>
    </source>
</evidence>
<feature type="region of interest" description="Disordered" evidence="1">
    <location>
        <begin position="239"/>
        <end position="258"/>
    </location>
</feature>
<feature type="compositionally biased region" description="Basic residues" evidence="1">
    <location>
        <begin position="297"/>
        <end position="309"/>
    </location>
</feature>
<accession>A0AAV9VKC7</accession>
<evidence type="ECO:0000313" key="3">
    <source>
        <dbReference type="Proteomes" id="UP001373714"/>
    </source>
</evidence>
<protein>
    <submittedName>
        <fullName evidence="2">Uncharacterized protein</fullName>
    </submittedName>
</protein>